<dbReference type="SMART" id="SM00822">
    <property type="entry name" value="PKS_KR"/>
    <property type="match status" value="1"/>
</dbReference>
<evidence type="ECO:0000256" key="2">
    <source>
        <dbReference type="ARBA" id="ARBA00023002"/>
    </source>
</evidence>
<feature type="domain" description="Ketoreductase" evidence="3">
    <location>
        <begin position="7"/>
        <end position="184"/>
    </location>
</feature>
<dbReference type="AlphaFoldDB" id="A0A2X0I6N4"/>
<dbReference type="GO" id="GO:0016491">
    <property type="term" value="F:oxidoreductase activity"/>
    <property type="evidence" value="ECO:0007669"/>
    <property type="project" value="UniProtKB-KW"/>
</dbReference>
<dbReference type="InterPro" id="IPR002347">
    <property type="entry name" value="SDR_fam"/>
</dbReference>
<dbReference type="Gene3D" id="3.40.50.720">
    <property type="entry name" value="NAD(P)-binding Rossmann-like Domain"/>
    <property type="match status" value="1"/>
</dbReference>
<evidence type="ECO:0000313" key="4">
    <source>
        <dbReference type="EMBL" id="RAG80622.1"/>
    </source>
</evidence>
<dbReference type="PANTHER" id="PTHR43639">
    <property type="entry name" value="OXIDOREDUCTASE, SHORT-CHAIN DEHYDROGENASE/REDUCTASE FAMILY (AFU_ORTHOLOGUE AFUA_5G02870)"/>
    <property type="match status" value="1"/>
</dbReference>
<dbReference type="InterPro" id="IPR020904">
    <property type="entry name" value="Sc_DH/Rdtase_CS"/>
</dbReference>
<evidence type="ECO:0000313" key="5">
    <source>
        <dbReference type="Proteomes" id="UP000248889"/>
    </source>
</evidence>
<dbReference type="Proteomes" id="UP000248889">
    <property type="component" value="Unassembled WGS sequence"/>
</dbReference>
<gene>
    <name evidence="4" type="ORF">DN069_37210</name>
</gene>
<keyword evidence="2" id="KW-0560">Oxidoreductase</keyword>
<evidence type="ECO:0000256" key="1">
    <source>
        <dbReference type="ARBA" id="ARBA00006484"/>
    </source>
</evidence>
<dbReference type="PROSITE" id="PS00061">
    <property type="entry name" value="ADH_SHORT"/>
    <property type="match status" value="1"/>
</dbReference>
<keyword evidence="5" id="KW-1185">Reference proteome</keyword>
<dbReference type="SUPFAM" id="SSF51735">
    <property type="entry name" value="NAD(P)-binding Rossmann-fold domains"/>
    <property type="match status" value="1"/>
</dbReference>
<name>A0A2X0I6N4_9ACTN</name>
<sequence>MSTLQNKTALVTGGSRGIGRAIALRLAADGARVAVHYGSDEAAAKETVARVEAAGGQAFAVQASFGTEGAVDRLFERLGADFALDILVNNAGIASTHGVAEVTEAELSRVLAVNVTTPLLVVQRALPLLRDGGRIINIGSVASRMAVPIQIGYTASKAALESLAPTLALDLGPRGITVNTVAPGVVRTDMTAHFLAVPELAAGVESVACLRRIGEPDDVADIVAFLAGPDSRWITGQTLDASGGTWLGPMQPGA</sequence>
<dbReference type="RefSeq" id="WP_111507677.1">
    <property type="nucleotide sequence ID" value="NZ_QKYN01000212.1"/>
</dbReference>
<proteinExistence type="inferred from homology"/>
<dbReference type="PRINTS" id="PR00081">
    <property type="entry name" value="GDHRDH"/>
</dbReference>
<comment type="similarity">
    <text evidence="1">Belongs to the short-chain dehydrogenases/reductases (SDR) family.</text>
</comment>
<organism evidence="4 5">
    <name type="scientific">Streptacidiphilus pinicola</name>
    <dbReference type="NCBI Taxonomy" id="2219663"/>
    <lineage>
        <taxon>Bacteria</taxon>
        <taxon>Bacillati</taxon>
        <taxon>Actinomycetota</taxon>
        <taxon>Actinomycetes</taxon>
        <taxon>Kitasatosporales</taxon>
        <taxon>Streptomycetaceae</taxon>
        <taxon>Streptacidiphilus</taxon>
    </lineage>
</organism>
<dbReference type="OrthoDB" id="9803333at2"/>
<dbReference type="Pfam" id="PF13561">
    <property type="entry name" value="adh_short_C2"/>
    <property type="match status" value="1"/>
</dbReference>
<accession>A0A2X0I6N4</accession>
<comment type="caution">
    <text evidence="4">The sequence shown here is derived from an EMBL/GenBank/DDBJ whole genome shotgun (WGS) entry which is preliminary data.</text>
</comment>
<dbReference type="FunFam" id="3.40.50.720:FF:000084">
    <property type="entry name" value="Short-chain dehydrogenase reductase"/>
    <property type="match status" value="1"/>
</dbReference>
<protein>
    <submittedName>
        <fullName evidence="4">Short-chain dehydrogenase</fullName>
    </submittedName>
</protein>
<dbReference type="PRINTS" id="PR00080">
    <property type="entry name" value="SDRFAMILY"/>
</dbReference>
<dbReference type="PANTHER" id="PTHR43639:SF1">
    <property type="entry name" value="SHORT-CHAIN DEHYDROGENASE_REDUCTASE FAMILY PROTEIN"/>
    <property type="match status" value="1"/>
</dbReference>
<dbReference type="EMBL" id="QKYN01000212">
    <property type="protein sequence ID" value="RAG80622.1"/>
    <property type="molecule type" value="Genomic_DNA"/>
</dbReference>
<evidence type="ECO:0000259" key="3">
    <source>
        <dbReference type="SMART" id="SM00822"/>
    </source>
</evidence>
<dbReference type="InterPro" id="IPR036291">
    <property type="entry name" value="NAD(P)-bd_dom_sf"/>
</dbReference>
<dbReference type="InterPro" id="IPR057326">
    <property type="entry name" value="KR_dom"/>
</dbReference>
<reference evidence="4 5" key="1">
    <citation type="submission" date="2018-06" db="EMBL/GenBank/DDBJ databases">
        <title>Streptacidiphilus pinicola sp. nov., isolated from pine grove soil.</title>
        <authorList>
            <person name="Roh S.G."/>
            <person name="Park S."/>
            <person name="Kim M.-K."/>
            <person name="Yun B.-R."/>
            <person name="Park J."/>
            <person name="Kim M.J."/>
            <person name="Kim Y.S."/>
            <person name="Kim S.B."/>
        </authorList>
    </citation>
    <scope>NUCLEOTIDE SEQUENCE [LARGE SCALE GENOMIC DNA]</scope>
    <source>
        <strain evidence="4 5">MMS16-CNU450</strain>
    </source>
</reference>